<reference evidence="3" key="1">
    <citation type="submission" date="2017-01" db="EMBL/GenBank/DDBJ databases">
        <title>Komagataeibacter sp. MSKU9 whole genome sequencing project.</title>
        <authorList>
            <person name="Matsutani M."/>
            <person name="Naloka K."/>
            <person name="Theeragool G."/>
            <person name="Yakushi T."/>
            <person name="Matsushita K."/>
        </authorList>
    </citation>
    <scope>NUCLEOTIDE SEQUENCE [LARGE SCALE GENOMIC DNA]</scope>
    <source>
        <strain evidence="3">MSKU9</strain>
    </source>
</reference>
<dbReference type="InterPro" id="IPR000160">
    <property type="entry name" value="GGDEF_dom"/>
</dbReference>
<dbReference type="PANTHER" id="PTHR44757">
    <property type="entry name" value="DIGUANYLATE CYCLASE DGCP"/>
    <property type="match status" value="1"/>
</dbReference>
<comment type="caution">
    <text evidence="2">The sequence shown here is derived from an EMBL/GenBank/DDBJ whole genome shotgun (WGS) entry which is preliminary data.</text>
</comment>
<gene>
    <name evidence="2" type="ORF">MSKU9_0518</name>
</gene>
<dbReference type="Gene3D" id="3.30.450.40">
    <property type="match status" value="1"/>
</dbReference>
<dbReference type="InterPro" id="IPR029787">
    <property type="entry name" value="Nucleotide_cyclase"/>
</dbReference>
<dbReference type="Proteomes" id="UP000315095">
    <property type="component" value="Unassembled WGS sequence"/>
</dbReference>
<dbReference type="InterPro" id="IPR043128">
    <property type="entry name" value="Rev_trsase/Diguanyl_cyclase"/>
</dbReference>
<organism evidence="2 3">
    <name type="scientific">Komagataeibacter diospyri</name>
    <dbReference type="NCBI Taxonomy" id="1932662"/>
    <lineage>
        <taxon>Bacteria</taxon>
        <taxon>Pseudomonadati</taxon>
        <taxon>Pseudomonadota</taxon>
        <taxon>Alphaproteobacteria</taxon>
        <taxon>Acetobacterales</taxon>
        <taxon>Acetobacteraceae</taxon>
        <taxon>Komagataeibacter</taxon>
    </lineage>
</organism>
<feature type="domain" description="GGDEF" evidence="1">
    <location>
        <begin position="248"/>
        <end position="308"/>
    </location>
</feature>
<dbReference type="Pfam" id="PF00990">
    <property type="entry name" value="GGDEF"/>
    <property type="match status" value="1"/>
</dbReference>
<sequence length="308" mass="34416">MAVSAHPAPAADTPDYEALYQRIRRRYERERMVRKEAERIAEEGLSQLYARNRQQALMEAVAAQANSGASVEDIIRFAFTQACEMGPWCMALAWMPDAAGNSRMFRLADRFSSGHEHAAAGRAMPVGRDNVLLPSLCARLQIETGPLWLVGEGTRAGMQTVVLVPVMVMGRMAIVLEFGARSRQEDDPYSLAMFSNIGRQLSHVLERRETAERLQYEATHDALTGLPNRKAFLARLDALMTGDRATGRDHAVMFIDLDKFKLVNDSFGHHTGDLFLIEIVSRLRRVFETEQDCFMARLGGMSLPPSSV</sequence>
<dbReference type="CDD" id="cd01949">
    <property type="entry name" value="GGDEF"/>
    <property type="match status" value="1"/>
</dbReference>
<proteinExistence type="predicted"/>
<dbReference type="OrthoDB" id="9812260at2"/>
<keyword evidence="3" id="KW-1185">Reference proteome</keyword>
<accession>A0A4P5NPJ6</accession>
<evidence type="ECO:0000313" key="2">
    <source>
        <dbReference type="EMBL" id="GCE82377.1"/>
    </source>
</evidence>
<dbReference type="InterPro" id="IPR029016">
    <property type="entry name" value="GAF-like_dom_sf"/>
</dbReference>
<dbReference type="SUPFAM" id="SSF55073">
    <property type="entry name" value="Nucleotide cyclase"/>
    <property type="match status" value="1"/>
</dbReference>
<protein>
    <recommendedName>
        <fullName evidence="1">GGDEF domain-containing protein</fullName>
    </recommendedName>
</protein>
<dbReference type="InterPro" id="IPR052155">
    <property type="entry name" value="Biofilm_reg_signaling"/>
</dbReference>
<evidence type="ECO:0000259" key="1">
    <source>
        <dbReference type="PROSITE" id="PS50887"/>
    </source>
</evidence>
<dbReference type="NCBIfam" id="TIGR00254">
    <property type="entry name" value="GGDEF"/>
    <property type="match status" value="1"/>
</dbReference>
<dbReference type="SMART" id="SM00267">
    <property type="entry name" value="GGDEF"/>
    <property type="match status" value="1"/>
</dbReference>
<dbReference type="Gene3D" id="3.30.70.270">
    <property type="match status" value="1"/>
</dbReference>
<dbReference type="PROSITE" id="PS50887">
    <property type="entry name" value="GGDEF"/>
    <property type="match status" value="1"/>
</dbReference>
<dbReference type="EMBL" id="BDLU01000014">
    <property type="protein sequence ID" value="GCE82377.1"/>
    <property type="molecule type" value="Genomic_DNA"/>
</dbReference>
<dbReference type="AlphaFoldDB" id="A0A4P5NPJ6"/>
<evidence type="ECO:0000313" key="3">
    <source>
        <dbReference type="Proteomes" id="UP000315095"/>
    </source>
</evidence>
<name>A0A4P5NPJ6_9PROT</name>
<dbReference type="PANTHER" id="PTHR44757:SF2">
    <property type="entry name" value="BIOFILM ARCHITECTURE MAINTENANCE PROTEIN MBAA"/>
    <property type="match status" value="1"/>
</dbReference>